<reference evidence="1" key="1">
    <citation type="journal article" date="2007" name="PLoS Biol.">
        <title>Rate of evolution in brain-expressed genes in humans and other primates.</title>
        <authorList>
            <person name="Wang H.-Y."/>
            <person name="Chien H.-C."/>
            <person name="Osada N."/>
            <person name="Hashimoto K."/>
            <person name="Sugano S."/>
            <person name="Gojobori T."/>
            <person name="Chou C.-K."/>
            <person name="Tsai S.-F."/>
            <person name="Wu C.-I."/>
            <person name="Shen C.-K.J."/>
        </authorList>
    </citation>
    <scope>NUCLEOTIDE SEQUENCE</scope>
</reference>
<sequence>MIYHINRSKKKNHVIISIDIEKAFDQIQPLFIFKTLSKIGIEGTYLRVIKAIYGKATIHIILNREKLKALPLEN</sequence>
<organism evidence="1">
    <name type="scientific">Macaca fascicularis</name>
    <name type="common">Crab-eating macaque</name>
    <name type="synonym">Cynomolgus monkey</name>
    <dbReference type="NCBI Taxonomy" id="9541"/>
    <lineage>
        <taxon>Eukaryota</taxon>
        <taxon>Metazoa</taxon>
        <taxon>Chordata</taxon>
        <taxon>Craniata</taxon>
        <taxon>Vertebrata</taxon>
        <taxon>Euteleostomi</taxon>
        <taxon>Mammalia</taxon>
        <taxon>Eutheria</taxon>
        <taxon>Euarchontoglires</taxon>
        <taxon>Primates</taxon>
        <taxon>Haplorrhini</taxon>
        <taxon>Catarrhini</taxon>
        <taxon>Cercopithecidae</taxon>
        <taxon>Cercopithecinae</taxon>
        <taxon>Macaca</taxon>
    </lineage>
</organism>
<keyword evidence="1" id="KW-0012">Acyltransferase</keyword>
<evidence type="ECO:0000313" key="1">
    <source>
        <dbReference type="EMBL" id="BAE88922.1"/>
    </source>
</evidence>
<dbReference type="AlphaFoldDB" id="I7GKU3"/>
<protein>
    <submittedName>
        <fullName evidence="1">Macaca fascicularis brain cDNA clone: QbsB-10228, similar to human O-acyltransferase (membrane bound) domain containing 1(OACT1), mRNA, RefSeq: XM_371801.2</fullName>
    </submittedName>
</protein>
<dbReference type="GO" id="GO:0016746">
    <property type="term" value="F:acyltransferase activity"/>
    <property type="evidence" value="ECO:0007669"/>
    <property type="project" value="UniProtKB-KW"/>
</dbReference>
<accession>I7GKU3</accession>
<dbReference type="PANTHER" id="PTHR19446">
    <property type="entry name" value="REVERSE TRANSCRIPTASES"/>
    <property type="match status" value="1"/>
</dbReference>
<dbReference type="EMBL" id="AB171859">
    <property type="protein sequence ID" value="BAE88922.1"/>
    <property type="molecule type" value="mRNA"/>
</dbReference>
<keyword evidence="1" id="KW-0808">Transferase</keyword>
<proteinExistence type="evidence at transcript level"/>
<name>I7GKU3_MACFA</name>